<dbReference type="PANTHER" id="PTHR47623">
    <property type="entry name" value="OS09G0287300 PROTEIN"/>
    <property type="match status" value="1"/>
</dbReference>
<dbReference type="InterPro" id="IPR013078">
    <property type="entry name" value="His_Pase_superF_clade-1"/>
</dbReference>
<sequence>MTTSAEDRTLILLRHADPEPGRAGQDDRERPLSEHGRNQAADVGRWLREQGLGCDEVMCSPSLRTRETMQELAAAGCPEAEVQIEHRLYNADADDVLSVIRGSTNDASILLVVGHAPGLPAAASLLADGEGSEEAHERLSGGFPPAAAAVLRFSGHWDDLDFGAAALDDFRSP</sequence>
<dbReference type="InterPro" id="IPR029033">
    <property type="entry name" value="His_PPase_superfam"/>
</dbReference>
<accession>A0A1L3MEW5</accession>
<dbReference type="Proteomes" id="UP000182938">
    <property type="component" value="Chromosome"/>
</dbReference>
<protein>
    <submittedName>
        <fullName evidence="2">Phosphohistidine phosphatase</fullName>
    </submittedName>
</protein>
<feature type="region of interest" description="Disordered" evidence="1">
    <location>
        <begin position="1"/>
        <end position="44"/>
    </location>
</feature>
<dbReference type="RefSeq" id="WP_072624064.1">
    <property type="nucleotide sequence ID" value="NZ_CP013290.1"/>
</dbReference>
<feature type="compositionally biased region" description="Basic and acidic residues" evidence="1">
    <location>
        <begin position="1"/>
        <end position="37"/>
    </location>
</feature>
<evidence type="ECO:0000313" key="2">
    <source>
        <dbReference type="EMBL" id="APH00901.1"/>
    </source>
</evidence>
<name>A0A1L3MEW5_9MICO</name>
<dbReference type="SMART" id="SM00855">
    <property type="entry name" value="PGAM"/>
    <property type="match status" value="1"/>
</dbReference>
<keyword evidence="3" id="KW-1185">Reference proteome</keyword>
<dbReference type="KEGG" id="jte:ASJ30_04595"/>
<dbReference type="CDD" id="cd07067">
    <property type="entry name" value="HP_PGM_like"/>
    <property type="match status" value="1"/>
</dbReference>
<evidence type="ECO:0000313" key="3">
    <source>
        <dbReference type="Proteomes" id="UP000182938"/>
    </source>
</evidence>
<proteinExistence type="predicted"/>
<dbReference type="Pfam" id="PF00300">
    <property type="entry name" value="His_Phos_1"/>
    <property type="match status" value="1"/>
</dbReference>
<organism evidence="2 3">
    <name type="scientific">Janibacter indicus</name>
    <dbReference type="NCBI Taxonomy" id="857417"/>
    <lineage>
        <taxon>Bacteria</taxon>
        <taxon>Bacillati</taxon>
        <taxon>Actinomycetota</taxon>
        <taxon>Actinomycetes</taxon>
        <taxon>Micrococcales</taxon>
        <taxon>Intrasporangiaceae</taxon>
        <taxon>Janibacter</taxon>
    </lineage>
</organism>
<gene>
    <name evidence="2" type="ORF">ASJ30_04595</name>
</gene>
<dbReference type="AlphaFoldDB" id="A0A1L3MEW5"/>
<dbReference type="PANTHER" id="PTHR47623:SF1">
    <property type="entry name" value="OS09G0287300 PROTEIN"/>
    <property type="match status" value="1"/>
</dbReference>
<dbReference type="EMBL" id="CP013290">
    <property type="protein sequence ID" value="APH00901.1"/>
    <property type="molecule type" value="Genomic_DNA"/>
</dbReference>
<evidence type="ECO:0000256" key="1">
    <source>
        <dbReference type="SAM" id="MobiDB-lite"/>
    </source>
</evidence>
<dbReference type="SUPFAM" id="SSF53254">
    <property type="entry name" value="Phosphoglycerate mutase-like"/>
    <property type="match status" value="1"/>
</dbReference>
<dbReference type="Gene3D" id="3.40.50.1240">
    <property type="entry name" value="Phosphoglycerate mutase-like"/>
    <property type="match status" value="1"/>
</dbReference>
<reference evidence="2 3" key="1">
    <citation type="submission" date="2015-11" db="EMBL/GenBank/DDBJ databases">
        <authorList>
            <person name="Zhang Y."/>
            <person name="Guo Z."/>
        </authorList>
    </citation>
    <scope>NUCLEOTIDE SEQUENCE [LARGE SCALE GENOMIC DNA]</scope>
    <source>
        <strain evidence="2 3">YFY001</strain>
    </source>
</reference>